<organism evidence="2 3">
    <name type="scientific">Prymnesium parvum</name>
    <name type="common">Toxic golden alga</name>
    <dbReference type="NCBI Taxonomy" id="97485"/>
    <lineage>
        <taxon>Eukaryota</taxon>
        <taxon>Haptista</taxon>
        <taxon>Haptophyta</taxon>
        <taxon>Prymnesiophyceae</taxon>
        <taxon>Prymnesiales</taxon>
        <taxon>Prymnesiaceae</taxon>
        <taxon>Prymnesium</taxon>
    </lineage>
</organism>
<name>A0AB34IZ67_PRYPA</name>
<dbReference type="Proteomes" id="UP001515480">
    <property type="component" value="Unassembled WGS sequence"/>
</dbReference>
<comment type="caution">
    <text evidence="2">The sequence shown here is derived from an EMBL/GenBank/DDBJ whole genome shotgun (WGS) entry which is preliminary data.</text>
</comment>
<dbReference type="AlphaFoldDB" id="A0AB34IZ67"/>
<evidence type="ECO:0000313" key="3">
    <source>
        <dbReference type="Proteomes" id="UP001515480"/>
    </source>
</evidence>
<evidence type="ECO:0000313" key="2">
    <source>
        <dbReference type="EMBL" id="KAL1508648.1"/>
    </source>
</evidence>
<dbReference type="EMBL" id="JBGBPQ010000016">
    <property type="protein sequence ID" value="KAL1508648.1"/>
    <property type="molecule type" value="Genomic_DNA"/>
</dbReference>
<gene>
    <name evidence="2" type="ORF">AB1Y20_004744</name>
</gene>
<feature type="region of interest" description="Disordered" evidence="1">
    <location>
        <begin position="15"/>
        <end position="42"/>
    </location>
</feature>
<proteinExistence type="predicted"/>
<accession>A0AB34IZ67</accession>
<reference evidence="2 3" key="1">
    <citation type="journal article" date="2024" name="Science">
        <title>Giant polyketide synthase enzymes in the biosynthesis of giant marine polyether toxins.</title>
        <authorList>
            <person name="Fallon T.R."/>
            <person name="Shende V.V."/>
            <person name="Wierzbicki I.H."/>
            <person name="Pendleton A.L."/>
            <person name="Watervoot N.F."/>
            <person name="Auber R.P."/>
            <person name="Gonzalez D.J."/>
            <person name="Wisecaver J.H."/>
            <person name="Moore B.S."/>
        </authorList>
    </citation>
    <scope>NUCLEOTIDE SEQUENCE [LARGE SCALE GENOMIC DNA]</scope>
    <source>
        <strain evidence="2 3">12B1</strain>
    </source>
</reference>
<keyword evidence="3" id="KW-1185">Reference proteome</keyword>
<evidence type="ECO:0000256" key="1">
    <source>
        <dbReference type="SAM" id="MobiDB-lite"/>
    </source>
</evidence>
<sequence>MPNATSRKMAQSCAAVSGSHADLVSRNISPSPRRCAAAQLTPRTNEEIISTASASPASAAQSSSPMRSQPIWRAKVSIGSASSPAISASRPDAAIRSCGSDERGRALRVAEDLGGAGLVQLQPLVRVLRLVVRYRAAEAVERTHALREAPRHGSVVIRTYFEVAL</sequence>
<protein>
    <submittedName>
        <fullName evidence="2">Uncharacterized protein</fullName>
    </submittedName>
</protein>